<dbReference type="Pfam" id="PF09084">
    <property type="entry name" value="NMT1"/>
    <property type="match status" value="1"/>
</dbReference>
<dbReference type="EMBL" id="CP043420">
    <property type="protein sequence ID" value="QEL12790.1"/>
    <property type="molecule type" value="Genomic_DNA"/>
</dbReference>
<gene>
    <name evidence="4" type="ORF">FY550_07965</name>
</gene>
<dbReference type="GO" id="GO:0009228">
    <property type="term" value="P:thiamine biosynthetic process"/>
    <property type="evidence" value="ECO:0007669"/>
    <property type="project" value="InterPro"/>
</dbReference>
<protein>
    <submittedName>
        <fullName evidence="4">ABC transporter ATP-binding protein</fullName>
    </submittedName>
</protein>
<dbReference type="PANTHER" id="PTHR31528:SF3">
    <property type="entry name" value="THIAMINE BIOSYNTHESIS PROTEIN HI_0357-RELATED"/>
    <property type="match status" value="1"/>
</dbReference>
<keyword evidence="4" id="KW-0547">Nucleotide-binding</keyword>
<feature type="region of interest" description="Disordered" evidence="1">
    <location>
        <begin position="27"/>
        <end position="49"/>
    </location>
</feature>
<dbReference type="SUPFAM" id="SSF53850">
    <property type="entry name" value="Periplasmic binding protein-like II"/>
    <property type="match status" value="1"/>
</dbReference>
<evidence type="ECO:0000259" key="3">
    <source>
        <dbReference type="Pfam" id="PF09084"/>
    </source>
</evidence>
<dbReference type="KEGG" id="kuy:FY550_07965"/>
<dbReference type="OrthoDB" id="5348911at2"/>
<dbReference type="InterPro" id="IPR015168">
    <property type="entry name" value="SsuA/THI5"/>
</dbReference>
<sequence length="349" mass="38185">MSRRRVTQLLGLSLLAPRVWASEKSSGEGLGAASANGQGKTHSDNALSPPPLDTMNVMLDWYVNPSHGPLVVAAQKGLFEEYGLDVQLSTPADPSAPPKLVAAGRSDLAVSYQPQLHLQVDQGLPILRVGTLIGTPLNILMTRADGSVQQLSDLKGKKIGYSVGGVEEVLLEAMLHHAGLTMEDVELVNVNFSLTPALISGRVDAVTGAFRNFEPAQMAQEGVKGHPFYIEEEGVPLYDELILVANAEALPKQRDRISRFLKAVEFATMWIINHPEESWEVFKSWDASLDNEVNRKAWDASLPRFALRPAAVDARRYQEFGQFLKERGAIEKTASLEELAVDVNRIPSK</sequence>
<feature type="compositionally biased region" description="Polar residues" evidence="1">
    <location>
        <begin position="35"/>
        <end position="46"/>
    </location>
</feature>
<accession>A0A5C1A1J0</accession>
<dbReference type="InterPro" id="IPR027939">
    <property type="entry name" value="NMT1/THI5"/>
</dbReference>
<evidence type="ECO:0000256" key="2">
    <source>
        <dbReference type="SAM" id="SignalP"/>
    </source>
</evidence>
<feature type="domain" description="SsuA/THI5-like" evidence="3">
    <location>
        <begin position="64"/>
        <end position="277"/>
    </location>
</feature>
<feature type="signal peptide" evidence="2">
    <location>
        <begin position="1"/>
        <end position="21"/>
    </location>
</feature>
<keyword evidence="2" id="KW-0732">Signal</keyword>
<name>A0A5C1A1J0_9GAMM</name>
<proteinExistence type="predicted"/>
<keyword evidence="4" id="KW-0067">ATP-binding</keyword>
<feature type="chain" id="PRO_5022777506" evidence="2">
    <location>
        <begin position="22"/>
        <end position="349"/>
    </location>
</feature>
<evidence type="ECO:0000313" key="4">
    <source>
        <dbReference type="EMBL" id="QEL12790.1"/>
    </source>
</evidence>
<dbReference type="GO" id="GO:0005524">
    <property type="term" value="F:ATP binding"/>
    <property type="evidence" value="ECO:0007669"/>
    <property type="project" value="UniProtKB-KW"/>
</dbReference>
<dbReference type="Proteomes" id="UP000322553">
    <property type="component" value="Chromosome"/>
</dbReference>
<dbReference type="PANTHER" id="PTHR31528">
    <property type="entry name" value="4-AMINO-5-HYDROXYMETHYL-2-METHYLPYRIMIDINE PHOSPHATE SYNTHASE THI11-RELATED"/>
    <property type="match status" value="1"/>
</dbReference>
<dbReference type="AlphaFoldDB" id="A0A5C1A1J0"/>
<organism evidence="4 5">
    <name type="scientific">Kushneria phosphatilytica</name>
    <dbReference type="NCBI Taxonomy" id="657387"/>
    <lineage>
        <taxon>Bacteria</taxon>
        <taxon>Pseudomonadati</taxon>
        <taxon>Pseudomonadota</taxon>
        <taxon>Gammaproteobacteria</taxon>
        <taxon>Oceanospirillales</taxon>
        <taxon>Halomonadaceae</taxon>
        <taxon>Kushneria</taxon>
    </lineage>
</organism>
<evidence type="ECO:0000256" key="1">
    <source>
        <dbReference type="SAM" id="MobiDB-lite"/>
    </source>
</evidence>
<dbReference type="Gene3D" id="3.40.190.10">
    <property type="entry name" value="Periplasmic binding protein-like II"/>
    <property type="match status" value="2"/>
</dbReference>
<reference evidence="4 5" key="1">
    <citation type="submission" date="2019-08" db="EMBL/GenBank/DDBJ databases">
        <title>Complete genome sequence of Kushneria sp. YCWA18, a halophilic phosphate-solubilizing bacterium isolated from Daqiao saltern in China.</title>
        <authorList>
            <person name="Du G.-X."/>
            <person name="Qu L.-Y."/>
        </authorList>
    </citation>
    <scope>NUCLEOTIDE SEQUENCE [LARGE SCALE GENOMIC DNA]</scope>
    <source>
        <strain evidence="4 5">YCWA18</strain>
    </source>
</reference>
<evidence type="ECO:0000313" key="5">
    <source>
        <dbReference type="Proteomes" id="UP000322553"/>
    </source>
</evidence>
<keyword evidence="5" id="KW-1185">Reference proteome</keyword>